<dbReference type="SUPFAM" id="SSF53474">
    <property type="entry name" value="alpha/beta-Hydrolases"/>
    <property type="match status" value="1"/>
</dbReference>
<comment type="caution">
    <text evidence="1">The sequence shown here is derived from an EMBL/GenBank/DDBJ whole genome shotgun (WGS) entry which is preliminary data.</text>
</comment>
<accession>A0ABR7QBJ7</accession>
<proteinExistence type="predicted"/>
<protein>
    <recommendedName>
        <fullName evidence="3">Alpha/beta fold hydrolase</fullName>
    </recommendedName>
</protein>
<reference evidence="1 2" key="1">
    <citation type="submission" date="2020-07" db="EMBL/GenBank/DDBJ databases">
        <title>Description of Kordia aestuariivivens sp. nov., isolated from a tidal flat.</title>
        <authorList>
            <person name="Park S."/>
            <person name="Yoon J.-H."/>
        </authorList>
    </citation>
    <scope>NUCLEOTIDE SEQUENCE [LARGE SCALE GENOMIC DNA]</scope>
    <source>
        <strain evidence="1 2">YSTF-M3</strain>
    </source>
</reference>
<name>A0ABR7QBJ7_9FLAO</name>
<sequence length="372" mass="42412">MKNYSFILYVTFLLFSFNKSIAQEFDYSDQITAIEQAFHAKKVGGLLKFLSDDLKFPPLPANKTQFLLSKVFENFPKLNSLQTIKMKEKYALVKYYFEGSRGTESKLYFDTAGKITRIELIEKVLEREMENGRSVPKPSLGVLAEKFPFKPVTIIAKDGLTIYGNLFEVDPELLVILLCHQGSFNKFEYADIAPKLNKLGFNCLAIDQRSGGFFANHNNETHNLAVKKNFDTDFLEAEQDIEAAINYLNKLYNKKVTLWGSSYSSILALFLANNPNVNAVIAFSPSDFFKDERPMISEVISKIVKPYFITSSKSESKVLIDIMKTIEQESNQVHFVPKALGFHGSRSLWQNQLGAEEYWGSLKIFLDNIKQL</sequence>
<dbReference type="Proteomes" id="UP000619238">
    <property type="component" value="Unassembled WGS sequence"/>
</dbReference>
<dbReference type="InterPro" id="IPR029058">
    <property type="entry name" value="AB_hydrolase_fold"/>
</dbReference>
<gene>
    <name evidence="1" type="ORF">H2O64_14830</name>
</gene>
<evidence type="ECO:0000313" key="1">
    <source>
        <dbReference type="EMBL" id="MBC8755951.1"/>
    </source>
</evidence>
<organism evidence="1 2">
    <name type="scientific">Kordia aestuariivivens</name>
    <dbReference type="NCBI Taxonomy" id="2759037"/>
    <lineage>
        <taxon>Bacteria</taxon>
        <taxon>Pseudomonadati</taxon>
        <taxon>Bacteroidota</taxon>
        <taxon>Flavobacteriia</taxon>
        <taxon>Flavobacteriales</taxon>
        <taxon>Flavobacteriaceae</taxon>
        <taxon>Kordia</taxon>
    </lineage>
</organism>
<dbReference type="Gene3D" id="3.40.50.1820">
    <property type="entry name" value="alpha/beta hydrolase"/>
    <property type="match status" value="1"/>
</dbReference>
<dbReference type="EMBL" id="JACGWS010000009">
    <property type="protein sequence ID" value="MBC8755951.1"/>
    <property type="molecule type" value="Genomic_DNA"/>
</dbReference>
<evidence type="ECO:0000313" key="2">
    <source>
        <dbReference type="Proteomes" id="UP000619238"/>
    </source>
</evidence>
<dbReference type="RefSeq" id="WP_187562993.1">
    <property type="nucleotide sequence ID" value="NZ_JACGWS010000009.1"/>
</dbReference>
<keyword evidence="2" id="KW-1185">Reference proteome</keyword>
<evidence type="ECO:0008006" key="3">
    <source>
        <dbReference type="Google" id="ProtNLM"/>
    </source>
</evidence>